<gene>
    <name evidence="2" type="ORF">S03H2_09263</name>
</gene>
<organism evidence="2">
    <name type="scientific">marine sediment metagenome</name>
    <dbReference type="NCBI Taxonomy" id="412755"/>
    <lineage>
        <taxon>unclassified sequences</taxon>
        <taxon>metagenomes</taxon>
        <taxon>ecological metagenomes</taxon>
    </lineage>
</organism>
<evidence type="ECO:0000259" key="1">
    <source>
        <dbReference type="SMART" id="SM00481"/>
    </source>
</evidence>
<dbReference type="InterPro" id="IPR016195">
    <property type="entry name" value="Pol/histidinol_Pase-like"/>
</dbReference>
<dbReference type="GO" id="GO:0005829">
    <property type="term" value="C:cytosol"/>
    <property type="evidence" value="ECO:0007669"/>
    <property type="project" value="TreeGrafter"/>
</dbReference>
<dbReference type="Pfam" id="PF02811">
    <property type="entry name" value="PHP"/>
    <property type="match status" value="1"/>
</dbReference>
<dbReference type="InterPro" id="IPR003141">
    <property type="entry name" value="Pol/His_phosphatase_N"/>
</dbReference>
<reference evidence="2" key="1">
    <citation type="journal article" date="2014" name="Front. Microbiol.">
        <title>High frequency of phylogenetically diverse reductive dehalogenase-homologous genes in deep subseafloor sedimentary metagenomes.</title>
        <authorList>
            <person name="Kawai M."/>
            <person name="Futagami T."/>
            <person name="Toyoda A."/>
            <person name="Takaki Y."/>
            <person name="Nishi S."/>
            <person name="Hori S."/>
            <person name="Arai W."/>
            <person name="Tsubouchi T."/>
            <person name="Morono Y."/>
            <person name="Uchiyama I."/>
            <person name="Ito T."/>
            <person name="Fujiyama A."/>
            <person name="Inagaki F."/>
            <person name="Takami H."/>
        </authorList>
    </citation>
    <scope>NUCLEOTIDE SEQUENCE</scope>
    <source>
        <strain evidence="2">Expedition CK06-06</strain>
    </source>
</reference>
<dbReference type="GO" id="GO:0042578">
    <property type="term" value="F:phosphoric ester hydrolase activity"/>
    <property type="evidence" value="ECO:0007669"/>
    <property type="project" value="TreeGrafter"/>
</dbReference>
<dbReference type="PANTHER" id="PTHR36928:SF1">
    <property type="entry name" value="PHOSPHATASE YCDX-RELATED"/>
    <property type="match status" value="1"/>
</dbReference>
<dbReference type="InterPro" id="IPR050243">
    <property type="entry name" value="PHP_phosphatase"/>
</dbReference>
<protein>
    <recommendedName>
        <fullName evidence="1">Polymerase/histidinol phosphatase N-terminal domain-containing protein</fullName>
    </recommendedName>
</protein>
<dbReference type="SUPFAM" id="SSF89550">
    <property type="entry name" value="PHP domain-like"/>
    <property type="match status" value="1"/>
</dbReference>
<proteinExistence type="predicted"/>
<feature type="domain" description="Polymerase/histidinol phosphatase N-terminal" evidence="1">
    <location>
        <begin position="2"/>
        <end position="89"/>
    </location>
</feature>
<accession>X1EQR1</accession>
<dbReference type="GO" id="GO:0008270">
    <property type="term" value="F:zinc ion binding"/>
    <property type="evidence" value="ECO:0007669"/>
    <property type="project" value="TreeGrafter"/>
</dbReference>
<dbReference type="EMBL" id="BARU01004671">
    <property type="protein sequence ID" value="GAH22660.1"/>
    <property type="molecule type" value="Genomic_DNA"/>
</dbReference>
<dbReference type="PANTHER" id="PTHR36928">
    <property type="entry name" value="PHOSPHATASE YCDX-RELATED"/>
    <property type="match status" value="1"/>
</dbReference>
<feature type="non-terminal residue" evidence="2">
    <location>
        <position position="240"/>
    </location>
</feature>
<dbReference type="InterPro" id="IPR004013">
    <property type="entry name" value="PHP_dom"/>
</dbReference>
<evidence type="ECO:0000313" key="2">
    <source>
        <dbReference type="EMBL" id="GAH22660.1"/>
    </source>
</evidence>
<name>X1EQR1_9ZZZZ</name>
<sequence>RVNLHIHSNFSDGANSIEEIVLESLKLGLDYIAITDHFTNTWKANIIKTLNSRRKISRYLDEISEHQEFLRSKKLPLKLLSGVEIDLRSSIDHIKNKIEIDKFQLILFEYLQNMKDALKIERVIKYWRVSINSKSDFPIMGLAHFDPGYLRYNYLEDLIEFLKKYNIYFEFNYSYSKYYSSEYRFFFDKLKEHRVPVGVGSDSHSLPYLANIKEPLEKIIQYNLEDNFHLLILKLKEKWY</sequence>
<dbReference type="AlphaFoldDB" id="X1EQR1"/>
<comment type="caution">
    <text evidence="2">The sequence shown here is derived from an EMBL/GenBank/DDBJ whole genome shotgun (WGS) entry which is preliminary data.</text>
</comment>
<feature type="non-terminal residue" evidence="2">
    <location>
        <position position="1"/>
    </location>
</feature>
<dbReference type="Gene3D" id="3.20.20.140">
    <property type="entry name" value="Metal-dependent hydrolases"/>
    <property type="match status" value="1"/>
</dbReference>
<dbReference type="SMART" id="SM00481">
    <property type="entry name" value="POLIIIAc"/>
    <property type="match status" value="1"/>
</dbReference>